<comment type="similarity">
    <text evidence="1">Belongs to the BlaI transcriptional regulatory family.</text>
</comment>
<dbReference type="GO" id="GO:0003677">
    <property type="term" value="F:DNA binding"/>
    <property type="evidence" value="ECO:0007669"/>
    <property type="project" value="UniProtKB-KW"/>
</dbReference>
<evidence type="ECO:0000256" key="1">
    <source>
        <dbReference type="ARBA" id="ARBA00011046"/>
    </source>
</evidence>
<dbReference type="Gene3D" id="1.10.4040.10">
    <property type="entry name" value="Penicillinase repressor domain"/>
    <property type="match status" value="1"/>
</dbReference>
<evidence type="ECO:0000313" key="5">
    <source>
        <dbReference type="EMBL" id="AGS52149.1"/>
    </source>
</evidence>
<dbReference type="InterPro" id="IPR005650">
    <property type="entry name" value="BlaI_family"/>
</dbReference>
<keyword evidence="2" id="KW-0805">Transcription regulation</keyword>
<dbReference type="InterPro" id="IPR036388">
    <property type="entry name" value="WH-like_DNA-bd_sf"/>
</dbReference>
<dbReference type="SUPFAM" id="SSF46785">
    <property type="entry name" value="Winged helix' DNA-binding domain"/>
    <property type="match status" value="1"/>
</dbReference>
<accession>A0A806KH91</accession>
<dbReference type="Pfam" id="PF03965">
    <property type="entry name" value="Penicillinase_R"/>
    <property type="match status" value="1"/>
</dbReference>
<keyword evidence="3" id="KW-0238">DNA-binding</keyword>
<organism evidence="5">
    <name type="scientific">uncultured bacterium contig00034</name>
    <dbReference type="NCBI Taxonomy" id="1181523"/>
    <lineage>
        <taxon>Bacteria</taxon>
        <taxon>environmental samples</taxon>
    </lineage>
</organism>
<dbReference type="Gene3D" id="1.10.10.10">
    <property type="entry name" value="Winged helix-like DNA-binding domain superfamily/Winged helix DNA-binding domain"/>
    <property type="match status" value="1"/>
</dbReference>
<evidence type="ECO:0000256" key="2">
    <source>
        <dbReference type="ARBA" id="ARBA00023015"/>
    </source>
</evidence>
<sequence length="124" mass="14024">MEDFSLGEQETRFANLIWDNAPINSTDLVKLAADVMKWKKSTTYTMLRRLVARGIFRSENATVSVARTREEFYGGQSRKYVEDTFGGSLPRFVASFISGNGLSERQAEELIRLVNEHKGERGNG</sequence>
<evidence type="ECO:0000256" key="3">
    <source>
        <dbReference type="ARBA" id="ARBA00023125"/>
    </source>
</evidence>
<reference evidence="5" key="1">
    <citation type="submission" date="2012-03" db="EMBL/GenBank/DDBJ databases">
        <title>Functional metagenomics reveals considerable lignocellulase gene clusters in the gut microbiome of a wood-feeding higher termite.</title>
        <authorList>
            <person name="Liu N."/>
        </authorList>
    </citation>
    <scope>NUCLEOTIDE SEQUENCE</scope>
</reference>
<dbReference type="EMBL" id="JQ844183">
    <property type="protein sequence ID" value="AGS52149.1"/>
    <property type="molecule type" value="Genomic_DNA"/>
</dbReference>
<dbReference type="InterPro" id="IPR036390">
    <property type="entry name" value="WH_DNA-bd_sf"/>
</dbReference>
<dbReference type="AlphaFoldDB" id="A0A806KH91"/>
<protein>
    <submittedName>
        <fullName evidence="5">Beta-lactamase repressor BlaI</fullName>
    </submittedName>
</protein>
<dbReference type="GO" id="GO:0045892">
    <property type="term" value="P:negative regulation of DNA-templated transcription"/>
    <property type="evidence" value="ECO:0007669"/>
    <property type="project" value="InterPro"/>
</dbReference>
<proteinExistence type="inferred from homology"/>
<name>A0A806KH91_9BACT</name>
<keyword evidence="4" id="KW-0804">Transcription</keyword>
<evidence type="ECO:0000256" key="4">
    <source>
        <dbReference type="ARBA" id="ARBA00023163"/>
    </source>
</evidence>